<dbReference type="RefSeq" id="WP_255038806.1">
    <property type="nucleotide sequence ID" value="NZ_RJUF01000180.1"/>
</dbReference>
<dbReference type="Proteomes" id="UP001204144">
    <property type="component" value="Unassembled WGS sequence"/>
</dbReference>
<dbReference type="EMBL" id="RJUF01000180">
    <property type="protein sequence ID" value="MCP9765118.1"/>
    <property type="molecule type" value="Genomic_DNA"/>
</dbReference>
<evidence type="ECO:0000313" key="2">
    <source>
        <dbReference type="Proteomes" id="UP001204144"/>
    </source>
</evidence>
<organism evidence="1 2">
    <name type="scientific">Lacihabitans soyangensis</name>
    <dbReference type="NCBI Taxonomy" id="869394"/>
    <lineage>
        <taxon>Bacteria</taxon>
        <taxon>Pseudomonadati</taxon>
        <taxon>Bacteroidota</taxon>
        <taxon>Cytophagia</taxon>
        <taxon>Cytophagales</taxon>
        <taxon>Leadbetterellaceae</taxon>
        <taxon>Lacihabitans</taxon>
    </lineage>
</organism>
<gene>
    <name evidence="1" type="ORF">EGI31_19465</name>
</gene>
<comment type="caution">
    <text evidence="1">The sequence shown here is derived from an EMBL/GenBank/DDBJ whole genome shotgun (WGS) entry which is preliminary data.</text>
</comment>
<accession>A0AAE3H567</accession>
<proteinExistence type="predicted"/>
<evidence type="ECO:0000313" key="1">
    <source>
        <dbReference type="EMBL" id="MCP9765118.1"/>
    </source>
</evidence>
<protein>
    <submittedName>
        <fullName evidence="1">Uncharacterized protein</fullName>
    </submittedName>
</protein>
<name>A0AAE3H567_9BACT</name>
<dbReference type="AlphaFoldDB" id="A0AAE3H567"/>
<reference evidence="1 2" key="1">
    <citation type="submission" date="2018-11" db="EMBL/GenBank/DDBJ databases">
        <title>Novel bacteria species description.</title>
        <authorList>
            <person name="Han J.-H."/>
        </authorList>
    </citation>
    <scope>NUCLEOTIDE SEQUENCE [LARGE SCALE GENOMIC DNA]</scope>
    <source>
        <strain evidence="1 2">KCTC23259</strain>
    </source>
</reference>
<sequence length="192" mass="21600">MSETGDDIRQAIREILPETIAEGVAFFQKAIANKDVVASADLMNDIEHMITEEAEGVVGSINFHEYGRYRDMKNLRWAGKAPPIEELQAWVKLKGVNNFAWVPGYEATGRIPTESVAIRRLASAISKSMGSVQVTRRKYSGTWYNETKMKLVNVTRRRILDRVAELLAKRVAGEVRIDTSDSVIEIGFEIIE</sequence>
<keyword evidence="2" id="KW-1185">Reference proteome</keyword>